<keyword evidence="2" id="KW-0805">Transcription regulation</keyword>
<proteinExistence type="inferred from homology"/>
<reference evidence="8" key="1">
    <citation type="journal article" date="2019" name="Int. J. Syst. Evol. Microbiol.">
        <title>The Global Catalogue of Microorganisms (GCM) 10K type strain sequencing project: providing services to taxonomists for standard genome sequencing and annotation.</title>
        <authorList>
            <consortium name="The Broad Institute Genomics Platform"/>
            <consortium name="The Broad Institute Genome Sequencing Center for Infectious Disease"/>
            <person name="Wu L."/>
            <person name="Ma J."/>
        </authorList>
    </citation>
    <scope>NUCLEOTIDE SEQUENCE [LARGE SCALE GENOMIC DNA]</scope>
    <source>
        <strain evidence="8">CGMCC 4.7683</strain>
    </source>
</reference>
<name>A0ABQ3L621_9PSEU</name>
<evidence type="ECO:0000256" key="2">
    <source>
        <dbReference type="ARBA" id="ARBA00023015"/>
    </source>
</evidence>
<sequence>MTDTNVLIHLLGSLEVTDVEKITAAKLRQVIALLAANANAVVSTEQLIDELWPAEPPRTVRTILQTYIYQLRKLFAGGSANENGSELLGTRPGGYVLALPRTKIDIFRFQHLADSGKEALARNEPELAGHLLRDALGLWRGPVLADVDHGPRLRGLSVYLEEQRLEALTLRIEAYLASGRHRETIGELRYLVAHHELHESFYILLMRALHGSGRRAEALEVFGELRRVLDEELGLEPSFEAKRFQAEILTGSRATACSTP</sequence>
<evidence type="ECO:0000313" key="8">
    <source>
        <dbReference type="Proteomes" id="UP000635387"/>
    </source>
</evidence>
<dbReference type="InterPro" id="IPR011990">
    <property type="entry name" value="TPR-like_helical_dom_sf"/>
</dbReference>
<feature type="DNA-binding region" description="OmpR/PhoB-type" evidence="5">
    <location>
        <begin position="1"/>
        <end position="99"/>
    </location>
</feature>
<evidence type="ECO:0000256" key="1">
    <source>
        <dbReference type="ARBA" id="ARBA00005820"/>
    </source>
</evidence>
<dbReference type="InterPro" id="IPR005158">
    <property type="entry name" value="BTAD"/>
</dbReference>
<keyword evidence="8" id="KW-1185">Reference proteome</keyword>
<feature type="domain" description="OmpR/PhoB-type" evidence="6">
    <location>
        <begin position="1"/>
        <end position="99"/>
    </location>
</feature>
<comment type="similarity">
    <text evidence="1">Belongs to the AfsR/DnrI/RedD regulatory family.</text>
</comment>
<dbReference type="SUPFAM" id="SSF46894">
    <property type="entry name" value="C-terminal effector domain of the bipartite response regulators"/>
    <property type="match status" value="1"/>
</dbReference>
<dbReference type="EMBL" id="BNAY01000001">
    <property type="protein sequence ID" value="GHH05380.1"/>
    <property type="molecule type" value="Genomic_DNA"/>
</dbReference>
<dbReference type="CDD" id="cd15831">
    <property type="entry name" value="BTAD"/>
    <property type="match status" value="1"/>
</dbReference>
<keyword evidence="3 5" id="KW-0238">DNA-binding</keyword>
<dbReference type="SMART" id="SM00862">
    <property type="entry name" value="Trans_reg_C"/>
    <property type="match status" value="1"/>
</dbReference>
<dbReference type="InterPro" id="IPR051677">
    <property type="entry name" value="AfsR-DnrI-RedD_regulator"/>
</dbReference>
<dbReference type="Gene3D" id="1.25.40.10">
    <property type="entry name" value="Tetratricopeptide repeat domain"/>
    <property type="match status" value="1"/>
</dbReference>
<dbReference type="InterPro" id="IPR036388">
    <property type="entry name" value="WH-like_DNA-bd_sf"/>
</dbReference>
<dbReference type="PANTHER" id="PTHR35807:SF1">
    <property type="entry name" value="TRANSCRIPTIONAL REGULATOR REDD"/>
    <property type="match status" value="1"/>
</dbReference>
<dbReference type="SUPFAM" id="SSF48452">
    <property type="entry name" value="TPR-like"/>
    <property type="match status" value="1"/>
</dbReference>
<dbReference type="Proteomes" id="UP000635387">
    <property type="component" value="Unassembled WGS sequence"/>
</dbReference>
<dbReference type="Pfam" id="PF03704">
    <property type="entry name" value="BTAD"/>
    <property type="match status" value="1"/>
</dbReference>
<evidence type="ECO:0000256" key="4">
    <source>
        <dbReference type="ARBA" id="ARBA00023163"/>
    </source>
</evidence>
<keyword evidence="4" id="KW-0804">Transcription</keyword>
<evidence type="ECO:0000256" key="5">
    <source>
        <dbReference type="PROSITE-ProRule" id="PRU01091"/>
    </source>
</evidence>
<dbReference type="Gene3D" id="1.10.10.10">
    <property type="entry name" value="Winged helix-like DNA-binding domain superfamily/Winged helix DNA-binding domain"/>
    <property type="match status" value="1"/>
</dbReference>
<dbReference type="Pfam" id="PF00486">
    <property type="entry name" value="Trans_reg_C"/>
    <property type="match status" value="1"/>
</dbReference>
<protein>
    <recommendedName>
        <fullName evidence="6">OmpR/PhoB-type domain-containing protein</fullName>
    </recommendedName>
</protein>
<dbReference type="PROSITE" id="PS51755">
    <property type="entry name" value="OMPR_PHOB"/>
    <property type="match status" value="1"/>
</dbReference>
<dbReference type="InterPro" id="IPR016032">
    <property type="entry name" value="Sig_transdc_resp-reg_C-effctor"/>
</dbReference>
<evidence type="ECO:0000259" key="6">
    <source>
        <dbReference type="PROSITE" id="PS51755"/>
    </source>
</evidence>
<gene>
    <name evidence="7" type="ORF">GCM10017790_09230</name>
</gene>
<dbReference type="SMART" id="SM01043">
    <property type="entry name" value="BTAD"/>
    <property type="match status" value="1"/>
</dbReference>
<organism evidence="7 8">
    <name type="scientific">Amycolatopsis oliviviridis</name>
    <dbReference type="NCBI Taxonomy" id="1471590"/>
    <lineage>
        <taxon>Bacteria</taxon>
        <taxon>Bacillati</taxon>
        <taxon>Actinomycetota</taxon>
        <taxon>Actinomycetes</taxon>
        <taxon>Pseudonocardiales</taxon>
        <taxon>Pseudonocardiaceae</taxon>
        <taxon>Amycolatopsis</taxon>
    </lineage>
</organism>
<evidence type="ECO:0000256" key="3">
    <source>
        <dbReference type="ARBA" id="ARBA00023125"/>
    </source>
</evidence>
<evidence type="ECO:0000313" key="7">
    <source>
        <dbReference type="EMBL" id="GHH05380.1"/>
    </source>
</evidence>
<comment type="caution">
    <text evidence="7">The sequence shown here is derived from an EMBL/GenBank/DDBJ whole genome shotgun (WGS) entry which is preliminary data.</text>
</comment>
<dbReference type="InterPro" id="IPR001867">
    <property type="entry name" value="OmpR/PhoB-type_DNA-bd"/>
</dbReference>
<accession>A0ABQ3L621</accession>
<dbReference type="PANTHER" id="PTHR35807">
    <property type="entry name" value="TRANSCRIPTIONAL REGULATOR REDD-RELATED"/>
    <property type="match status" value="1"/>
</dbReference>